<dbReference type="Gene3D" id="2.130.10.10">
    <property type="entry name" value="YVTN repeat-like/Quinoprotein amine dehydrogenase"/>
    <property type="match status" value="1"/>
</dbReference>
<accession>A0A150QXT0</accession>
<dbReference type="EMBL" id="JEMA01000236">
    <property type="protein sequence ID" value="KYF72809.1"/>
    <property type="molecule type" value="Genomic_DNA"/>
</dbReference>
<name>A0A150QXT0_SORCE</name>
<protein>
    <submittedName>
        <fullName evidence="1">Glutamine cyclotransferase</fullName>
    </submittedName>
</protein>
<dbReference type="GO" id="GO:0016740">
    <property type="term" value="F:transferase activity"/>
    <property type="evidence" value="ECO:0007669"/>
    <property type="project" value="UniProtKB-KW"/>
</dbReference>
<organism evidence="1 2">
    <name type="scientific">Sorangium cellulosum</name>
    <name type="common">Polyangium cellulosum</name>
    <dbReference type="NCBI Taxonomy" id="56"/>
    <lineage>
        <taxon>Bacteria</taxon>
        <taxon>Pseudomonadati</taxon>
        <taxon>Myxococcota</taxon>
        <taxon>Polyangia</taxon>
        <taxon>Polyangiales</taxon>
        <taxon>Polyangiaceae</taxon>
        <taxon>Sorangium</taxon>
    </lineage>
</organism>
<keyword evidence="1" id="KW-0808">Transferase</keyword>
<sequence>MDDARHAELVAERTFDGVDSIHGVAFDGQAVWFAHGARGDLMSVEPETGRVLRRLKAPAHAGVAFDGSHLWVVGGGKIRKVDPGTGAAVGEVPGFDATPVTGLAWADGALYAGVYRQRKILKIDPERGTVLRTLVSDRLVTGVTWADGDLWHGAMREEGGPPSELRRVDALRGEVLDRLALPEGVSLSGVEADSSGRLWCGDPATGKLRAVKKPRKAV</sequence>
<dbReference type="AlphaFoldDB" id="A0A150QXT0"/>
<gene>
    <name evidence="1" type="ORF">BE15_14180</name>
</gene>
<dbReference type="OrthoDB" id="7767370at2"/>
<evidence type="ECO:0000313" key="1">
    <source>
        <dbReference type="EMBL" id="KYF72809.1"/>
    </source>
</evidence>
<comment type="caution">
    <text evidence="1">The sequence shown here is derived from an EMBL/GenBank/DDBJ whole genome shotgun (WGS) entry which is preliminary data.</text>
</comment>
<dbReference type="SUPFAM" id="SSF63825">
    <property type="entry name" value="YWTD domain"/>
    <property type="match status" value="1"/>
</dbReference>
<dbReference type="RefSeq" id="WP_061606078.1">
    <property type="nucleotide sequence ID" value="NZ_CP162579.1"/>
</dbReference>
<proteinExistence type="predicted"/>
<dbReference type="Proteomes" id="UP000075260">
    <property type="component" value="Unassembled WGS sequence"/>
</dbReference>
<dbReference type="InterPro" id="IPR015943">
    <property type="entry name" value="WD40/YVTN_repeat-like_dom_sf"/>
</dbReference>
<reference evidence="1 2" key="1">
    <citation type="submission" date="2014-02" db="EMBL/GenBank/DDBJ databases">
        <title>The small core and large imbalanced accessory genome model reveals a collaborative survival strategy of Sorangium cellulosum strains in nature.</title>
        <authorList>
            <person name="Han K."/>
            <person name="Peng R."/>
            <person name="Blom J."/>
            <person name="Li Y.-Z."/>
        </authorList>
    </citation>
    <scope>NUCLEOTIDE SEQUENCE [LARGE SCALE GENOMIC DNA]</scope>
    <source>
        <strain evidence="1 2">So0008-312</strain>
    </source>
</reference>
<evidence type="ECO:0000313" key="2">
    <source>
        <dbReference type="Proteomes" id="UP000075260"/>
    </source>
</evidence>